<sequence length="86" mass="10020">MSEQKCRKVYVPVNLDVDAEGNIRPRLIRWIDGRVYEIDRLKHKCRAASTKVGGCGIRYTVMIGGHESFLYNEDEKWFVEAKEQCL</sequence>
<dbReference type="AlphaFoldDB" id="A0A291T9R4"/>
<name>A0A291T9R4_9FIRM</name>
<evidence type="ECO:0000313" key="1">
    <source>
        <dbReference type="EMBL" id="ATL89882.1"/>
    </source>
</evidence>
<dbReference type="Proteomes" id="UP000223709">
    <property type="component" value="Chromosome"/>
</dbReference>
<accession>A0A291T9R4</accession>
<organism evidence="1 2">
    <name type="scientific">Faecalibacterium prausnitzii</name>
    <dbReference type="NCBI Taxonomy" id="853"/>
    <lineage>
        <taxon>Bacteria</taxon>
        <taxon>Bacillati</taxon>
        <taxon>Bacillota</taxon>
        <taxon>Clostridia</taxon>
        <taxon>Eubacteriales</taxon>
        <taxon>Oscillospiraceae</taxon>
        <taxon>Faecalibacterium</taxon>
    </lineage>
</organism>
<proteinExistence type="predicted"/>
<dbReference type="RefSeq" id="WP_002576370.1">
    <property type="nucleotide sequence ID" value="NZ_CP023819.1"/>
</dbReference>
<dbReference type="GeneID" id="23114404"/>
<dbReference type="EMBL" id="CP023819">
    <property type="protein sequence ID" value="ATL89882.1"/>
    <property type="molecule type" value="Genomic_DNA"/>
</dbReference>
<reference evidence="1 2" key="1">
    <citation type="submission" date="2017-10" db="EMBL/GenBank/DDBJ databases">
        <title>Complete Genome Sequence of Faecalibacterium prausnitzii isolated from the gut of healthy adult Indian.</title>
        <authorList>
            <person name="Bag S."/>
            <person name="Ghosh T.S."/>
            <person name="Das B."/>
        </authorList>
    </citation>
    <scope>NUCLEOTIDE SEQUENCE [LARGE SCALE GENOMIC DNA]</scope>
    <source>
        <strain evidence="1 2">Indica</strain>
    </source>
</reference>
<gene>
    <name evidence="1" type="ORF">CRH10_06035</name>
</gene>
<evidence type="ECO:0000313" key="2">
    <source>
        <dbReference type="Proteomes" id="UP000223709"/>
    </source>
</evidence>
<protein>
    <submittedName>
        <fullName evidence="1">Uncharacterized protein</fullName>
    </submittedName>
</protein>